<dbReference type="AlphaFoldDB" id="A0A843YMW7"/>
<dbReference type="RefSeq" id="WP_153234844.1">
    <property type="nucleotide sequence ID" value="NZ_WINI01000005.1"/>
</dbReference>
<dbReference type="EMBL" id="WINI01000005">
    <property type="protein sequence ID" value="MQR01209.1"/>
    <property type="molecule type" value="Genomic_DNA"/>
</dbReference>
<feature type="chain" id="PRO_5032272784" description="DUF11 domain-containing protein" evidence="1">
    <location>
        <begin position="29"/>
        <end position="196"/>
    </location>
</feature>
<organism evidence="2 3">
    <name type="scientific">Glaciimonas soli</name>
    <dbReference type="NCBI Taxonomy" id="2590999"/>
    <lineage>
        <taxon>Bacteria</taxon>
        <taxon>Pseudomonadati</taxon>
        <taxon>Pseudomonadota</taxon>
        <taxon>Betaproteobacteria</taxon>
        <taxon>Burkholderiales</taxon>
        <taxon>Oxalobacteraceae</taxon>
        <taxon>Glaciimonas</taxon>
    </lineage>
</organism>
<keyword evidence="3" id="KW-1185">Reference proteome</keyword>
<comment type="caution">
    <text evidence="2">The sequence shown here is derived from an EMBL/GenBank/DDBJ whole genome shotgun (WGS) entry which is preliminary data.</text>
</comment>
<evidence type="ECO:0008006" key="4">
    <source>
        <dbReference type="Google" id="ProtNLM"/>
    </source>
</evidence>
<dbReference type="OrthoDB" id="200318at2"/>
<evidence type="ECO:0000313" key="3">
    <source>
        <dbReference type="Proteomes" id="UP000451565"/>
    </source>
</evidence>
<proteinExistence type="predicted"/>
<protein>
    <recommendedName>
        <fullName evidence="4">DUF11 domain-containing protein</fullName>
    </recommendedName>
</protein>
<accession>A0A843YMW7</accession>
<gene>
    <name evidence="2" type="ORF">GEV47_11025</name>
</gene>
<reference evidence="2 3" key="1">
    <citation type="submission" date="2019-10" db="EMBL/GenBank/DDBJ databases">
        <title>Glaciimonas soli sp. nov., a psychrophilic bacterium isolated from the forest soil of a high elevation mountain in Taiwan.</title>
        <authorList>
            <person name="Wang L.-T."/>
            <person name="Shieh W.Y."/>
        </authorList>
    </citation>
    <scope>NUCLEOTIDE SEQUENCE [LARGE SCALE GENOMIC DNA]</scope>
    <source>
        <strain evidence="2 3">GS1</strain>
    </source>
</reference>
<dbReference type="Proteomes" id="UP000451565">
    <property type="component" value="Unassembled WGS sequence"/>
</dbReference>
<evidence type="ECO:0000256" key="1">
    <source>
        <dbReference type="SAM" id="SignalP"/>
    </source>
</evidence>
<feature type="signal peptide" evidence="1">
    <location>
        <begin position="1"/>
        <end position="28"/>
    </location>
</feature>
<keyword evidence="1" id="KW-0732">Signal</keyword>
<evidence type="ECO:0000313" key="2">
    <source>
        <dbReference type="EMBL" id="MQR01209.1"/>
    </source>
</evidence>
<name>A0A843YMW7_9BURK</name>
<sequence length="196" mass="20482">MGNVKNLNAWSVLILTLILSVFVTPAMALNTAAAASSSASQSQIESQLSANRIEASANGEQLKSADKAGPGDVVEYRARYVNKGNSGVNSLVAVLPIPVGATYLDGTAKSTNAGTPQASLDGVSFAAMPLKRVIKAADGKEKQELVPYAEYRALRWNLGQLAAGKEALVSLRVRINPVVQTQAQTQSKADASLATK</sequence>